<feature type="compositionally biased region" description="Basic and acidic residues" evidence="1">
    <location>
        <begin position="106"/>
        <end position="116"/>
    </location>
</feature>
<evidence type="ECO:0000313" key="2">
    <source>
        <dbReference type="EMBL" id="RKN41131.1"/>
    </source>
</evidence>
<evidence type="ECO:0000256" key="1">
    <source>
        <dbReference type="SAM" id="MobiDB-lite"/>
    </source>
</evidence>
<evidence type="ECO:0000313" key="3">
    <source>
        <dbReference type="Proteomes" id="UP000281726"/>
    </source>
</evidence>
<accession>A0A3A9YYG8</accession>
<dbReference type="AlphaFoldDB" id="A0A3A9YYG8"/>
<feature type="region of interest" description="Disordered" evidence="1">
    <location>
        <begin position="71"/>
        <end position="123"/>
    </location>
</feature>
<proteinExistence type="predicted"/>
<sequence length="123" mass="12244">MSSVASVHPLWGITLRSLRDLTRLAVTAVALAIGLGGTTVAVAAPPPAAAVHLGATGPVAALGSTVARVEPARADQPARTTPPPAAPVHDLRPAAPVTVATSAHTPADEPGRDALTRRGPPRA</sequence>
<name>A0A3A9YYG8_9ACTN</name>
<reference evidence="2 3" key="1">
    <citation type="journal article" date="2004" name="Syst. Appl. Microbiol.">
        <title>Cryptoendolithic actinomycetes from antarctic sandstone rock samples: Micromonospora endolithica sp. nov. and two isolates related to Micromonospora coerulea Jensen 1932.</title>
        <authorList>
            <person name="Hirsch P."/>
            <person name="Mevs U."/>
            <person name="Kroppenstedt R.M."/>
            <person name="Schumann P."/>
            <person name="Stackebrandt E."/>
        </authorList>
    </citation>
    <scope>NUCLEOTIDE SEQUENCE [LARGE SCALE GENOMIC DNA]</scope>
    <source>
        <strain evidence="2 3">JCM 12677</strain>
    </source>
</reference>
<organism evidence="2 3">
    <name type="scientific">Micromonospora endolithica</name>
    <dbReference type="NCBI Taxonomy" id="230091"/>
    <lineage>
        <taxon>Bacteria</taxon>
        <taxon>Bacillati</taxon>
        <taxon>Actinomycetota</taxon>
        <taxon>Actinomycetes</taxon>
        <taxon>Micromonosporales</taxon>
        <taxon>Micromonosporaceae</taxon>
        <taxon>Micromonospora</taxon>
    </lineage>
</organism>
<protein>
    <submittedName>
        <fullName evidence="2">Uncharacterized protein</fullName>
    </submittedName>
</protein>
<keyword evidence="3" id="KW-1185">Reference proteome</keyword>
<dbReference type="Proteomes" id="UP000281726">
    <property type="component" value="Unassembled WGS sequence"/>
</dbReference>
<gene>
    <name evidence="2" type="ORF">D7223_25700</name>
</gene>
<dbReference type="RefSeq" id="WP_120731012.1">
    <property type="nucleotide sequence ID" value="NZ_RBAK01000012.1"/>
</dbReference>
<dbReference type="EMBL" id="RBAK01000012">
    <property type="protein sequence ID" value="RKN41131.1"/>
    <property type="molecule type" value="Genomic_DNA"/>
</dbReference>
<comment type="caution">
    <text evidence="2">The sequence shown here is derived from an EMBL/GenBank/DDBJ whole genome shotgun (WGS) entry which is preliminary data.</text>
</comment>